<proteinExistence type="inferred from homology"/>
<evidence type="ECO:0000256" key="3">
    <source>
        <dbReference type="ARBA" id="ARBA00013085"/>
    </source>
</evidence>
<comment type="catalytic activity">
    <reaction evidence="7 8">
        <text>L-histidinol phosphate + H2O = L-histidinol + phosphate</text>
        <dbReference type="Rhea" id="RHEA:14465"/>
        <dbReference type="ChEBI" id="CHEBI:15377"/>
        <dbReference type="ChEBI" id="CHEBI:43474"/>
        <dbReference type="ChEBI" id="CHEBI:57699"/>
        <dbReference type="ChEBI" id="CHEBI:57980"/>
        <dbReference type="EC" id="3.1.3.15"/>
    </reaction>
</comment>
<dbReference type="Proteomes" id="UP000077355">
    <property type="component" value="Unassembled WGS sequence"/>
</dbReference>
<evidence type="ECO:0000313" key="10">
    <source>
        <dbReference type="EMBL" id="OAB48415.1"/>
    </source>
</evidence>
<gene>
    <name evidence="10" type="ORF">PBAT_01935</name>
</gene>
<evidence type="ECO:0000256" key="2">
    <source>
        <dbReference type="ARBA" id="ARBA00009152"/>
    </source>
</evidence>
<dbReference type="InterPro" id="IPR010140">
    <property type="entry name" value="Histidinol_P_phosphatase_HisJ"/>
</dbReference>
<dbReference type="OrthoDB" id="9775255at2"/>
<sequence>MKIDFHFHLEEGTYSLAWLKRTGLALEQTSRNYSSQTEYESRAWIEHITRSLARRMKEGCYSEDWITRYLEQGRKKGVTKFGVVDHLYRFHEFKSYYEEFMLLDDSPIGKMQREWLDLVCTYSIEDYLSGMRNAARFYEDLSIGVEADYFPGAQDKLKALLEPYQLDYVIGSVHFHEGWKFDHPDTQRHFEDYDLSLLYNQYYQTVIEAVHSGLFQFMAHLDHIKVFCPLPPQDELEVHYNNVAAALSIADVATEINTGLAYRNSTNEICPSSSFLSILKDYDVPITLSSNAHFPDELGNMLDDARNLAKEIGYEEIVYFKNKQRFSIPLYTPVNMPLVSLSL</sequence>
<evidence type="ECO:0000256" key="6">
    <source>
        <dbReference type="ARBA" id="ARBA00023102"/>
    </source>
</evidence>
<feature type="domain" description="PHP" evidence="9">
    <location>
        <begin position="63"/>
        <end position="258"/>
    </location>
</feature>
<evidence type="ECO:0000256" key="7">
    <source>
        <dbReference type="ARBA" id="ARBA00049158"/>
    </source>
</evidence>
<dbReference type="GO" id="GO:0004401">
    <property type="term" value="F:histidinol-phosphatase activity"/>
    <property type="evidence" value="ECO:0007669"/>
    <property type="project" value="UniProtKB-UniRule"/>
</dbReference>
<dbReference type="Gene3D" id="3.20.20.140">
    <property type="entry name" value="Metal-dependent hydrolases"/>
    <property type="match status" value="1"/>
</dbReference>
<dbReference type="RefSeq" id="WP_068646046.1">
    <property type="nucleotide sequence ID" value="NZ_CP043611.1"/>
</dbReference>
<comment type="caution">
    <text evidence="10">The sequence shown here is derived from an EMBL/GenBank/DDBJ whole genome shotgun (WGS) entry which is preliminary data.</text>
</comment>
<keyword evidence="5 8" id="KW-0378">Hydrolase</keyword>
<dbReference type="SUPFAM" id="SSF89550">
    <property type="entry name" value="PHP domain-like"/>
    <property type="match status" value="1"/>
</dbReference>
<accession>A0A162MGF8</accession>
<evidence type="ECO:0000256" key="1">
    <source>
        <dbReference type="ARBA" id="ARBA00004970"/>
    </source>
</evidence>
<dbReference type="InterPro" id="IPR016195">
    <property type="entry name" value="Pol/histidinol_Pase-like"/>
</dbReference>
<keyword evidence="6 8" id="KW-0368">Histidine biosynthesis</keyword>
<evidence type="ECO:0000313" key="11">
    <source>
        <dbReference type="Proteomes" id="UP000077355"/>
    </source>
</evidence>
<dbReference type="PANTHER" id="PTHR21039:SF0">
    <property type="entry name" value="HISTIDINOL-PHOSPHATASE"/>
    <property type="match status" value="1"/>
</dbReference>
<name>A0A162MGF8_9BACL</name>
<dbReference type="PANTHER" id="PTHR21039">
    <property type="entry name" value="HISTIDINOL PHOSPHATASE-RELATED"/>
    <property type="match status" value="1"/>
</dbReference>
<organism evidence="10 11">
    <name type="scientific">Paenibacillus antarcticus</name>
    <dbReference type="NCBI Taxonomy" id="253703"/>
    <lineage>
        <taxon>Bacteria</taxon>
        <taxon>Bacillati</taxon>
        <taxon>Bacillota</taxon>
        <taxon>Bacilli</taxon>
        <taxon>Bacillales</taxon>
        <taxon>Paenibacillaceae</taxon>
        <taxon>Paenibacillus</taxon>
    </lineage>
</organism>
<dbReference type="Pfam" id="PF02811">
    <property type="entry name" value="PHP"/>
    <property type="match status" value="1"/>
</dbReference>
<keyword evidence="4 8" id="KW-0028">Amino-acid biosynthesis</keyword>
<protein>
    <recommendedName>
        <fullName evidence="3 8">Histidinol-phosphatase</fullName>
        <shortName evidence="8">HolPase</shortName>
        <ecNumber evidence="3 8">3.1.3.15</ecNumber>
    </recommendedName>
</protein>
<dbReference type="AlphaFoldDB" id="A0A162MGF8"/>
<evidence type="ECO:0000259" key="9">
    <source>
        <dbReference type="Pfam" id="PF02811"/>
    </source>
</evidence>
<dbReference type="InterPro" id="IPR004013">
    <property type="entry name" value="PHP_dom"/>
</dbReference>
<keyword evidence="11" id="KW-1185">Reference proteome</keyword>
<evidence type="ECO:0000256" key="5">
    <source>
        <dbReference type="ARBA" id="ARBA00022801"/>
    </source>
</evidence>
<comment type="similarity">
    <text evidence="2 8">Belongs to the PHP hydrolase family. HisK subfamily.</text>
</comment>
<comment type="pathway">
    <text evidence="1 8">Amino-acid biosynthesis; L-histidine biosynthesis; L-histidine from 5-phospho-alpha-D-ribose 1-diphosphate: step 8/9.</text>
</comment>
<evidence type="ECO:0000256" key="8">
    <source>
        <dbReference type="RuleBase" id="RU366003"/>
    </source>
</evidence>
<reference evidence="10 11" key="1">
    <citation type="submission" date="2016-03" db="EMBL/GenBank/DDBJ databases">
        <title>Draft genome sequence of Paenibacillus antarcticus CECT 5836.</title>
        <authorList>
            <person name="Shin S.-K."/>
            <person name="Yi H."/>
        </authorList>
    </citation>
    <scope>NUCLEOTIDE SEQUENCE [LARGE SCALE GENOMIC DNA]</scope>
    <source>
        <strain evidence="10 11">CECT 5836</strain>
    </source>
</reference>
<evidence type="ECO:0000256" key="4">
    <source>
        <dbReference type="ARBA" id="ARBA00022605"/>
    </source>
</evidence>
<dbReference type="EMBL" id="LVJI01000001">
    <property type="protein sequence ID" value="OAB48415.1"/>
    <property type="molecule type" value="Genomic_DNA"/>
</dbReference>
<dbReference type="GO" id="GO:0005737">
    <property type="term" value="C:cytoplasm"/>
    <property type="evidence" value="ECO:0007669"/>
    <property type="project" value="TreeGrafter"/>
</dbReference>
<dbReference type="GO" id="GO:0000105">
    <property type="term" value="P:L-histidine biosynthetic process"/>
    <property type="evidence" value="ECO:0007669"/>
    <property type="project" value="UniProtKB-UniRule"/>
</dbReference>
<dbReference type="UniPathway" id="UPA00031">
    <property type="reaction ID" value="UER00013"/>
</dbReference>
<dbReference type="CDD" id="cd12110">
    <property type="entry name" value="PHP_HisPPase_Hisj_like"/>
    <property type="match status" value="1"/>
</dbReference>
<dbReference type="EC" id="3.1.3.15" evidence="3 8"/>